<evidence type="ECO:0000313" key="1">
    <source>
        <dbReference type="EMBL" id="CAG6702898.1"/>
    </source>
</evidence>
<organism evidence="1">
    <name type="scientific">Cacopsylla melanoneura</name>
    <dbReference type="NCBI Taxonomy" id="428564"/>
    <lineage>
        <taxon>Eukaryota</taxon>
        <taxon>Metazoa</taxon>
        <taxon>Ecdysozoa</taxon>
        <taxon>Arthropoda</taxon>
        <taxon>Hexapoda</taxon>
        <taxon>Insecta</taxon>
        <taxon>Pterygota</taxon>
        <taxon>Neoptera</taxon>
        <taxon>Paraneoptera</taxon>
        <taxon>Hemiptera</taxon>
        <taxon>Sternorrhyncha</taxon>
        <taxon>Psylloidea</taxon>
        <taxon>Psyllidae</taxon>
        <taxon>Psyllinae</taxon>
        <taxon>Cacopsylla</taxon>
    </lineage>
</organism>
<accession>A0A8D8XMV2</accession>
<protein>
    <submittedName>
        <fullName evidence="1">Uncharacterized protein</fullName>
    </submittedName>
</protein>
<reference evidence="1" key="1">
    <citation type="submission" date="2021-05" db="EMBL/GenBank/DDBJ databases">
        <authorList>
            <person name="Alioto T."/>
            <person name="Alioto T."/>
            <person name="Gomez Garrido J."/>
        </authorList>
    </citation>
    <scope>NUCLEOTIDE SEQUENCE</scope>
</reference>
<dbReference type="AlphaFoldDB" id="A0A8D8XMV2"/>
<sequence>MKKMRVKIKLLLQGFLPSNFYPCSLFDSHLLLLLTSLRLLYKDIYIIRRKTPLDIFTKNDTKQNIRCCLFNYSLFRLKSDHREIGVSHKTCNKLLPDSHL</sequence>
<name>A0A8D8XMV2_9HEMI</name>
<proteinExistence type="predicted"/>
<dbReference type="EMBL" id="HBUF01340699">
    <property type="protein sequence ID" value="CAG6702898.1"/>
    <property type="molecule type" value="Transcribed_RNA"/>
</dbReference>